<dbReference type="InterPro" id="IPR017927">
    <property type="entry name" value="FAD-bd_FR_type"/>
</dbReference>
<dbReference type="AlphaFoldDB" id="A0A928YQX7"/>
<comment type="similarity">
    <text evidence="1">Belongs to the SIP oxidoreductase family.</text>
</comment>
<protein>
    <submittedName>
        <fullName evidence="3">NADPH-dependent ferric siderophore reductase</fullName>
    </submittedName>
</protein>
<dbReference type="PANTHER" id="PTHR30157">
    <property type="entry name" value="FERRIC REDUCTASE, NADPH-DEPENDENT"/>
    <property type="match status" value="1"/>
</dbReference>
<dbReference type="Proteomes" id="UP000616201">
    <property type="component" value="Unassembled WGS sequence"/>
</dbReference>
<sequence>MEKVQIAKHIFQVVDKKLITPHYIRVTLQGEGAKDFALCSLGANNKIMVPPAGHKTVSLSTIDPQTGEVVLPAEHERPSIRTYTHRAIDVEKRQIVIDFVNHGDNGPASGWALHAVPGDELGVAMKIRRSELVPDVDWYLLVGDATALPVLSVILEGLPATAKGHCLVEVASEEDILEELKHPGFTVQWIFNPHPESGSTLSAKVQEIVLPDASRFAYVACEFSSVKQIRHYFRQGLQWTAKEIYAFSYWKAGAAEDRSAEERRDEKNA</sequence>
<dbReference type="Pfam" id="PF04954">
    <property type="entry name" value="SIP"/>
    <property type="match status" value="1"/>
</dbReference>
<dbReference type="GO" id="GO:0016491">
    <property type="term" value="F:oxidoreductase activity"/>
    <property type="evidence" value="ECO:0007669"/>
    <property type="project" value="InterPro"/>
</dbReference>
<keyword evidence="4" id="KW-1185">Reference proteome</keyword>
<dbReference type="SUPFAM" id="SSF63380">
    <property type="entry name" value="Riboflavin synthase domain-like"/>
    <property type="match status" value="1"/>
</dbReference>
<dbReference type="InterPro" id="IPR017938">
    <property type="entry name" value="Riboflavin_synthase-like_b-brl"/>
</dbReference>
<dbReference type="PROSITE" id="PS51384">
    <property type="entry name" value="FAD_FR"/>
    <property type="match status" value="1"/>
</dbReference>
<comment type="caution">
    <text evidence="3">The sequence shown here is derived from an EMBL/GenBank/DDBJ whole genome shotgun (WGS) entry which is preliminary data.</text>
</comment>
<gene>
    <name evidence="3" type="ORF">C4F49_03715</name>
</gene>
<dbReference type="CDD" id="cd06193">
    <property type="entry name" value="siderophore_interacting"/>
    <property type="match status" value="1"/>
</dbReference>
<evidence type="ECO:0000313" key="3">
    <source>
        <dbReference type="EMBL" id="MBE8712783.1"/>
    </source>
</evidence>
<evidence type="ECO:0000313" key="4">
    <source>
        <dbReference type="Proteomes" id="UP000616201"/>
    </source>
</evidence>
<evidence type="ECO:0000256" key="1">
    <source>
        <dbReference type="ARBA" id="ARBA00035644"/>
    </source>
</evidence>
<dbReference type="InterPro" id="IPR039261">
    <property type="entry name" value="FNR_nucleotide-bd"/>
</dbReference>
<evidence type="ECO:0000259" key="2">
    <source>
        <dbReference type="PROSITE" id="PS51384"/>
    </source>
</evidence>
<reference evidence="3" key="1">
    <citation type="submission" date="2018-02" db="EMBL/GenBank/DDBJ databases">
        <authorList>
            <person name="Vasarhelyi B.M."/>
            <person name="Deshmukh S."/>
            <person name="Balint B."/>
            <person name="Kukolya J."/>
        </authorList>
    </citation>
    <scope>NUCLEOTIDE SEQUENCE</scope>
    <source>
        <strain evidence="3">KB22</strain>
    </source>
</reference>
<feature type="domain" description="FAD-binding FR-type" evidence="2">
    <location>
        <begin position="6"/>
        <end position="135"/>
    </location>
</feature>
<name>A0A928YQX7_9SPHI</name>
<dbReference type="Gene3D" id="2.40.30.10">
    <property type="entry name" value="Translation factors"/>
    <property type="match status" value="1"/>
</dbReference>
<dbReference type="EMBL" id="PRDK01000003">
    <property type="protein sequence ID" value="MBE8712783.1"/>
    <property type="molecule type" value="Genomic_DNA"/>
</dbReference>
<dbReference type="InterPro" id="IPR007037">
    <property type="entry name" value="SIP_rossman_dom"/>
</dbReference>
<dbReference type="Pfam" id="PF08021">
    <property type="entry name" value="FAD_binding_9"/>
    <property type="match status" value="1"/>
</dbReference>
<dbReference type="InterPro" id="IPR013113">
    <property type="entry name" value="SIP_FAD-bd"/>
</dbReference>
<organism evidence="3 4">
    <name type="scientific">Sphingobacterium hungaricum</name>
    <dbReference type="NCBI Taxonomy" id="2082723"/>
    <lineage>
        <taxon>Bacteria</taxon>
        <taxon>Pseudomonadati</taxon>
        <taxon>Bacteroidota</taxon>
        <taxon>Sphingobacteriia</taxon>
        <taxon>Sphingobacteriales</taxon>
        <taxon>Sphingobacteriaceae</taxon>
        <taxon>Sphingobacterium</taxon>
    </lineage>
</organism>
<accession>A0A928YQX7</accession>
<dbReference type="InterPro" id="IPR039374">
    <property type="entry name" value="SIP_fam"/>
</dbReference>
<dbReference type="RefSeq" id="WP_196935935.1">
    <property type="nucleotide sequence ID" value="NZ_MU158698.1"/>
</dbReference>
<proteinExistence type="inferred from homology"/>
<dbReference type="PANTHER" id="PTHR30157:SF0">
    <property type="entry name" value="NADPH-DEPENDENT FERRIC-CHELATE REDUCTASE"/>
    <property type="match status" value="1"/>
</dbReference>
<dbReference type="Gene3D" id="3.40.50.80">
    <property type="entry name" value="Nucleotide-binding domain of ferredoxin-NADP reductase (FNR) module"/>
    <property type="match status" value="1"/>
</dbReference>